<dbReference type="Pfam" id="PF14415">
    <property type="entry name" value="DUF4424"/>
    <property type="match status" value="1"/>
</dbReference>
<feature type="signal peptide" evidence="1">
    <location>
        <begin position="1"/>
        <end position="25"/>
    </location>
</feature>
<feature type="chain" id="PRO_5046464989" evidence="1">
    <location>
        <begin position="26"/>
        <end position="311"/>
    </location>
</feature>
<dbReference type="Gene3D" id="2.60.40.3680">
    <property type="match status" value="1"/>
</dbReference>
<evidence type="ECO:0000259" key="2">
    <source>
        <dbReference type="Pfam" id="PF14415"/>
    </source>
</evidence>
<evidence type="ECO:0000313" key="3">
    <source>
        <dbReference type="EMBL" id="MBT0653226.1"/>
    </source>
</evidence>
<sequence length="311" mass="34934">MSCFPTILTGTLLFIAVLFAPSADANDSAVEVTPTGLQFKEVRDIVMEREDLRIGKQRVDVTYVFRNTGTKELTTEVAFPIPPYEFRVDPPGGFPSFDDFSVEVNGTPVLYRKDIRALVRGQDVTGLLTARKISIKDFDGLPDTEELFTAKIGADMEKFRETGIVGGDGWPDWQVAITCHWTQTFPAGASVTIHHRYTPYVGFRAFRNEEEDDIPVLACLDREAEAWLDRTFPPGQDVFGSAVWLGYILTTANNWQRPIGEFNLTIDKAPDELVSACFDRPLKITSPGRAEIHLRNYQPTQDLQVFFLGKM</sequence>
<accession>A0ABS5SCW0</accession>
<comment type="caution">
    <text evidence="3">The sequence shown here is derived from an EMBL/GenBank/DDBJ whole genome shotgun (WGS) entry which is preliminary data.</text>
</comment>
<name>A0ABS5SCW0_9BACT</name>
<proteinExistence type="predicted"/>
<feature type="domain" description="DUF4424" evidence="2">
    <location>
        <begin position="25"/>
        <end position="305"/>
    </location>
</feature>
<protein>
    <submittedName>
        <fullName evidence="3">DUF4424 family protein</fullName>
    </submittedName>
</protein>
<organism evidence="3 4">
    <name type="scientific">Geomobilimonas luticola</name>
    <dbReference type="NCBI Taxonomy" id="1114878"/>
    <lineage>
        <taxon>Bacteria</taxon>
        <taxon>Pseudomonadati</taxon>
        <taxon>Thermodesulfobacteriota</taxon>
        <taxon>Desulfuromonadia</taxon>
        <taxon>Geobacterales</taxon>
        <taxon>Geobacteraceae</taxon>
        <taxon>Geomobilimonas</taxon>
    </lineage>
</organism>
<dbReference type="EMBL" id="JAHCVK010000003">
    <property type="protein sequence ID" value="MBT0653226.1"/>
    <property type="molecule type" value="Genomic_DNA"/>
</dbReference>
<dbReference type="RefSeq" id="WP_214175233.1">
    <property type="nucleotide sequence ID" value="NZ_JAHCVK010000003.1"/>
</dbReference>
<reference evidence="3 4" key="1">
    <citation type="submission" date="2021-05" db="EMBL/GenBank/DDBJ databases">
        <title>The draft genome of Geobacter luticola JCM 17780.</title>
        <authorList>
            <person name="Xu Z."/>
            <person name="Masuda Y."/>
            <person name="Itoh H."/>
            <person name="Senoo K."/>
        </authorList>
    </citation>
    <scope>NUCLEOTIDE SEQUENCE [LARGE SCALE GENOMIC DNA]</scope>
    <source>
        <strain evidence="3 4">JCM 17780</strain>
    </source>
</reference>
<evidence type="ECO:0000256" key="1">
    <source>
        <dbReference type="SAM" id="SignalP"/>
    </source>
</evidence>
<dbReference type="InterPro" id="IPR025538">
    <property type="entry name" value="DUF4424"/>
</dbReference>
<gene>
    <name evidence="3" type="ORF">KI810_09175</name>
</gene>
<dbReference type="Proteomes" id="UP000756860">
    <property type="component" value="Unassembled WGS sequence"/>
</dbReference>
<keyword evidence="4" id="KW-1185">Reference proteome</keyword>
<evidence type="ECO:0000313" key="4">
    <source>
        <dbReference type="Proteomes" id="UP000756860"/>
    </source>
</evidence>
<keyword evidence="1" id="KW-0732">Signal</keyword>